<proteinExistence type="inferred from homology"/>
<dbReference type="Gene3D" id="2.40.160.180">
    <property type="entry name" value="Carbohydrate-selective porin OprB"/>
    <property type="match status" value="1"/>
</dbReference>
<evidence type="ECO:0000256" key="2">
    <source>
        <dbReference type="RuleBase" id="RU363072"/>
    </source>
</evidence>
<gene>
    <name evidence="4" type="ORF">GCM10011400_31710</name>
</gene>
<dbReference type="PANTHER" id="PTHR37944">
    <property type="entry name" value="PORIN B"/>
    <property type="match status" value="1"/>
</dbReference>
<protein>
    <recommendedName>
        <fullName evidence="6">Porin</fullName>
    </recommendedName>
</protein>
<dbReference type="EMBL" id="BMHL01000004">
    <property type="protein sequence ID" value="GGC42436.1"/>
    <property type="molecule type" value="Genomic_DNA"/>
</dbReference>
<keyword evidence="2" id="KW-0732">Signal</keyword>
<dbReference type="InterPro" id="IPR038673">
    <property type="entry name" value="OprB_sf"/>
</dbReference>
<evidence type="ECO:0000256" key="3">
    <source>
        <dbReference type="SAM" id="MobiDB-lite"/>
    </source>
</evidence>
<comment type="similarity">
    <text evidence="1 2">Belongs to the OprB family.</text>
</comment>
<feature type="compositionally biased region" description="Polar residues" evidence="3">
    <location>
        <begin position="108"/>
        <end position="126"/>
    </location>
</feature>
<evidence type="ECO:0000313" key="5">
    <source>
        <dbReference type="Proteomes" id="UP000602004"/>
    </source>
</evidence>
<evidence type="ECO:0000256" key="1">
    <source>
        <dbReference type="ARBA" id="ARBA00008769"/>
    </source>
</evidence>
<dbReference type="Proteomes" id="UP000602004">
    <property type="component" value="Unassembled WGS sequence"/>
</dbReference>
<accession>A0ABQ1MMQ5</accession>
<organism evidence="4 5">
    <name type="scientific">Paraburkholderia caffeinilytica</name>
    <dbReference type="NCBI Taxonomy" id="1761016"/>
    <lineage>
        <taxon>Bacteria</taxon>
        <taxon>Pseudomonadati</taxon>
        <taxon>Pseudomonadota</taxon>
        <taxon>Betaproteobacteria</taxon>
        <taxon>Burkholderiales</taxon>
        <taxon>Burkholderiaceae</taxon>
        <taxon>Paraburkholderia</taxon>
    </lineage>
</organism>
<reference evidence="5" key="1">
    <citation type="journal article" date="2019" name="Int. J. Syst. Evol. Microbiol.">
        <title>The Global Catalogue of Microorganisms (GCM) 10K type strain sequencing project: providing services to taxonomists for standard genome sequencing and annotation.</title>
        <authorList>
            <consortium name="The Broad Institute Genomics Platform"/>
            <consortium name="The Broad Institute Genome Sequencing Center for Infectious Disease"/>
            <person name="Wu L."/>
            <person name="Ma J."/>
        </authorList>
    </citation>
    <scope>NUCLEOTIDE SEQUENCE [LARGE SCALE GENOMIC DNA]</scope>
    <source>
        <strain evidence="5">CGMCC 1.15103</strain>
    </source>
</reference>
<evidence type="ECO:0000313" key="4">
    <source>
        <dbReference type="EMBL" id="GGC42436.1"/>
    </source>
</evidence>
<comment type="caution">
    <text evidence="4">The sequence shown here is derived from an EMBL/GenBank/DDBJ whole genome shotgun (WGS) entry which is preliminary data.</text>
</comment>
<keyword evidence="5" id="KW-1185">Reference proteome</keyword>
<evidence type="ECO:0008006" key="6">
    <source>
        <dbReference type="Google" id="ProtNLM"/>
    </source>
</evidence>
<feature type="signal peptide" evidence="2">
    <location>
        <begin position="1"/>
        <end position="35"/>
    </location>
</feature>
<feature type="chain" id="PRO_5044972565" description="Porin" evidence="2">
    <location>
        <begin position="36"/>
        <end position="550"/>
    </location>
</feature>
<dbReference type="RefSeq" id="WP_115778257.1">
    <property type="nucleotide sequence ID" value="NZ_BMHL01000004.1"/>
</dbReference>
<dbReference type="Pfam" id="PF04966">
    <property type="entry name" value="OprB"/>
    <property type="match status" value="1"/>
</dbReference>
<feature type="region of interest" description="Disordered" evidence="3">
    <location>
        <begin position="65"/>
        <end position="147"/>
    </location>
</feature>
<sequence length="550" mass="58202">MTSNRFGIFHRRTPVAMRLSAIALAAMLASGTAAAQAEPDASAAAGTAQPVDAVTKAVTKNVSTGAAQKTAGAEPADKAATHASAAEHPTATTSAPLSLAQGGAAIKQASTDRPTVQQGIPSTDQLGVSHVGNAAPEPAESPRQGILSGVGATLNDWGFTPVFNLVQMYLANPSVGQQTGNHEALTFVSVGGDFDLQKIAGFNGATIHFQQLFVPFTTNLGWGKQVGDVLAGQPGPYVPKVSHLAVFTWEQKAFNDRLDVEVGKSNPGLYFAAPVCNQGFGCQSAILQDNAGMNPPIYSNWGGRVRYNLTPALSVQAGVWRSNPAFPFTNGWEWTDSVPDSNTWLANITYRTTYQTDPYPKSYELLFYHNTATQTDPFTVATHKGTSGMYVGGRQVVYRPDGGKSGASDPTAFSVFGSLTTSFDAHASTGLAMTGIAGVMVEAPFRSRPHDSYALSFNWATLTPNEQNYLKQQNLAAGGTGYTVGRTQFGLKLDANIAVTRSIILSPYVMRTWNTNTWGNPAFTGTPKNGFVAGVLASVFFDKMLGLTDH</sequence>
<dbReference type="InterPro" id="IPR052932">
    <property type="entry name" value="OprB_Porin"/>
</dbReference>
<dbReference type="PANTHER" id="PTHR37944:SF1">
    <property type="entry name" value="PORIN B"/>
    <property type="match status" value="1"/>
</dbReference>
<name>A0ABQ1MMQ5_9BURK</name>
<dbReference type="InterPro" id="IPR007049">
    <property type="entry name" value="Carb-sel_porin_OprB"/>
</dbReference>